<evidence type="ECO:0000313" key="3">
    <source>
        <dbReference type="EMBL" id="MBU5591333.1"/>
    </source>
</evidence>
<dbReference type="PANTHER" id="PTHR43086:SF3">
    <property type="entry name" value="NADP-DEPENDENT 3-HYDROXY ACID DEHYDROGENASE YDFG"/>
    <property type="match status" value="1"/>
</dbReference>
<comment type="similarity">
    <text evidence="1">Belongs to the short-chain dehydrogenases/reductases (SDR) family.</text>
</comment>
<proteinExistence type="inferred from homology"/>
<name>A0ABS6EZD6_9CLOT</name>
<keyword evidence="2" id="KW-0560">Oxidoreductase</keyword>
<evidence type="ECO:0000256" key="2">
    <source>
        <dbReference type="ARBA" id="ARBA00023002"/>
    </source>
</evidence>
<evidence type="ECO:0000313" key="4">
    <source>
        <dbReference type="Proteomes" id="UP000736583"/>
    </source>
</evidence>
<dbReference type="PANTHER" id="PTHR43086">
    <property type="entry name" value="VERY-LONG-CHAIN 3-OXOOACYL-COA REDUCTASE"/>
    <property type="match status" value="1"/>
</dbReference>
<organism evidence="3 4">
    <name type="scientific">Clostridium simiarum</name>
    <dbReference type="NCBI Taxonomy" id="2841506"/>
    <lineage>
        <taxon>Bacteria</taxon>
        <taxon>Bacillati</taxon>
        <taxon>Bacillota</taxon>
        <taxon>Clostridia</taxon>
        <taxon>Eubacteriales</taxon>
        <taxon>Clostridiaceae</taxon>
        <taxon>Clostridium</taxon>
    </lineage>
</organism>
<dbReference type="PIRSF" id="PIRSF000126">
    <property type="entry name" value="11-beta-HSD1"/>
    <property type="match status" value="1"/>
</dbReference>
<dbReference type="Pfam" id="PF00106">
    <property type="entry name" value="adh_short"/>
    <property type="match status" value="1"/>
</dbReference>
<protein>
    <submittedName>
        <fullName evidence="3">SDR family oxidoreductase</fullName>
    </submittedName>
</protein>
<dbReference type="RefSeq" id="WP_216456334.1">
    <property type="nucleotide sequence ID" value="NZ_JAHLQL010000001.1"/>
</dbReference>
<sequence>MDRYTLITGATYGIGYELASVFAKNGHNLYLVSRSLERLQHIKTTFEKEYEVKIAICALDLSLEKSVEELYDNIKKEDIIIENIVNNAGFGSFGTFHEVDKHKDLNMIDLNVRSLTHILKLFIPELIKNSGGGIMNVASTAAFQSGPLMSVYYATKAYVLSLSRALKIELKPYNIKVVTLCPGPTDTNFQSLAQVKKAEIAKKSMMNAKEVAVEGYKGFLKGKEVIIPGFKNKFLVYSSYLLPRKLIHHIILKVNKG</sequence>
<reference evidence="3 4" key="1">
    <citation type="submission" date="2021-06" db="EMBL/GenBank/DDBJ databases">
        <authorList>
            <person name="Sun Q."/>
            <person name="Li D."/>
        </authorList>
    </citation>
    <scope>NUCLEOTIDE SEQUENCE [LARGE SCALE GENOMIC DNA]</scope>
    <source>
        <strain evidence="3 4">MSJ-4</strain>
    </source>
</reference>
<accession>A0ABS6EZD6</accession>
<keyword evidence="4" id="KW-1185">Reference proteome</keyword>
<dbReference type="CDD" id="cd05233">
    <property type="entry name" value="SDR_c"/>
    <property type="match status" value="1"/>
</dbReference>
<comment type="caution">
    <text evidence="3">The sequence shown here is derived from an EMBL/GenBank/DDBJ whole genome shotgun (WGS) entry which is preliminary data.</text>
</comment>
<gene>
    <name evidence="3" type="ORF">KQI89_06130</name>
</gene>
<dbReference type="Proteomes" id="UP000736583">
    <property type="component" value="Unassembled WGS sequence"/>
</dbReference>
<dbReference type="InterPro" id="IPR002347">
    <property type="entry name" value="SDR_fam"/>
</dbReference>
<dbReference type="EMBL" id="JAHLQL010000001">
    <property type="protein sequence ID" value="MBU5591333.1"/>
    <property type="molecule type" value="Genomic_DNA"/>
</dbReference>
<evidence type="ECO:0000256" key="1">
    <source>
        <dbReference type="ARBA" id="ARBA00006484"/>
    </source>
</evidence>